<dbReference type="PANTHER" id="PTHR43884:SF12">
    <property type="entry name" value="ISOVALERYL-COA DEHYDROGENASE, MITOCHONDRIAL-RELATED"/>
    <property type="match status" value="1"/>
</dbReference>
<dbReference type="GO" id="GO:0050660">
    <property type="term" value="F:flavin adenine dinucleotide binding"/>
    <property type="evidence" value="ECO:0007669"/>
    <property type="project" value="InterPro"/>
</dbReference>
<gene>
    <name evidence="12" type="ORF">ENJ89_02705</name>
</gene>
<dbReference type="Gene3D" id="2.40.110.10">
    <property type="entry name" value="Butyryl-CoA Dehydrogenase, subunit A, domain 2"/>
    <property type="match status" value="1"/>
</dbReference>
<dbReference type="FunFam" id="1.20.140.10:FF:000019">
    <property type="entry name" value="Acyl-CoA dehydrogenase"/>
    <property type="match status" value="1"/>
</dbReference>
<dbReference type="InterPro" id="IPR013786">
    <property type="entry name" value="AcylCoA_DH/ox_N"/>
</dbReference>
<dbReference type="InterPro" id="IPR006091">
    <property type="entry name" value="Acyl-CoA_Oxase/DH_mid-dom"/>
</dbReference>
<feature type="domain" description="Acyl-CoA oxidase/dehydrogenase middle" evidence="9">
    <location>
        <begin position="143"/>
        <end position="236"/>
    </location>
</feature>
<dbReference type="InterPro" id="IPR049426">
    <property type="entry name" value="Acyl-CoA-dh-like_C"/>
</dbReference>
<organism evidence="12">
    <name type="scientific">Caldithrix abyssi</name>
    <dbReference type="NCBI Taxonomy" id="187145"/>
    <lineage>
        <taxon>Bacteria</taxon>
        <taxon>Pseudomonadati</taxon>
        <taxon>Calditrichota</taxon>
        <taxon>Calditrichia</taxon>
        <taxon>Calditrichales</taxon>
        <taxon>Calditrichaceae</taxon>
        <taxon>Caldithrix</taxon>
    </lineage>
</organism>
<dbReference type="SUPFAM" id="SSF56645">
    <property type="entry name" value="Acyl-CoA dehydrogenase NM domain-like"/>
    <property type="match status" value="1"/>
</dbReference>
<dbReference type="InterPro" id="IPR009075">
    <property type="entry name" value="AcylCo_DH/oxidase_C"/>
</dbReference>
<comment type="cofactor">
    <cofactor evidence="1 7">
        <name>FAD</name>
        <dbReference type="ChEBI" id="CHEBI:57692"/>
    </cofactor>
</comment>
<dbReference type="PROSITE" id="PS00072">
    <property type="entry name" value="ACYL_COA_DH_1"/>
    <property type="match status" value="1"/>
</dbReference>
<evidence type="ECO:0000259" key="11">
    <source>
        <dbReference type="Pfam" id="PF21263"/>
    </source>
</evidence>
<dbReference type="PANTHER" id="PTHR43884">
    <property type="entry name" value="ACYL-COA DEHYDROGENASE"/>
    <property type="match status" value="1"/>
</dbReference>
<evidence type="ECO:0000256" key="2">
    <source>
        <dbReference type="ARBA" id="ARBA00009347"/>
    </source>
</evidence>
<keyword evidence="4 7" id="KW-0274">FAD</keyword>
<dbReference type="Gene3D" id="1.20.140.10">
    <property type="entry name" value="Butyryl-CoA Dehydrogenase, subunit A, domain 3"/>
    <property type="match status" value="2"/>
</dbReference>
<keyword evidence="3 7" id="KW-0285">Flavoprotein</keyword>
<comment type="catalytic activity">
    <reaction evidence="6">
        <text>a 2,3-saturated acyl-CoA + A = a 2,3-dehydroacyl-CoA + AH2</text>
        <dbReference type="Rhea" id="RHEA:48608"/>
        <dbReference type="ChEBI" id="CHEBI:13193"/>
        <dbReference type="ChEBI" id="CHEBI:17499"/>
        <dbReference type="ChEBI" id="CHEBI:60015"/>
        <dbReference type="ChEBI" id="CHEBI:65111"/>
    </reaction>
</comment>
<evidence type="ECO:0000259" key="8">
    <source>
        <dbReference type="Pfam" id="PF00441"/>
    </source>
</evidence>
<evidence type="ECO:0000256" key="1">
    <source>
        <dbReference type="ARBA" id="ARBA00001974"/>
    </source>
</evidence>
<feature type="non-terminal residue" evidence="12">
    <location>
        <position position="1"/>
    </location>
</feature>
<dbReference type="EMBL" id="DROD01000188">
    <property type="protein sequence ID" value="HHJ52083.1"/>
    <property type="molecule type" value="Genomic_DNA"/>
</dbReference>
<dbReference type="Pfam" id="PF02771">
    <property type="entry name" value="Acyl-CoA_dh_N"/>
    <property type="match status" value="1"/>
</dbReference>
<dbReference type="Pfam" id="PF02770">
    <property type="entry name" value="Acyl-CoA_dh_M"/>
    <property type="match status" value="1"/>
</dbReference>
<name>A0A7V5PN23_CALAY</name>
<dbReference type="SUPFAM" id="SSF47203">
    <property type="entry name" value="Acyl-CoA dehydrogenase C-terminal domain-like"/>
    <property type="match status" value="1"/>
</dbReference>
<evidence type="ECO:0000256" key="6">
    <source>
        <dbReference type="ARBA" id="ARBA00052546"/>
    </source>
</evidence>
<sequence>PMTIGGSFIVAPIGRRTIFTVDDINEEQKEIARLAKEFAVEQILPRKKEIEQFNPELTRQLMRELGELGMLSIDIPEAYDGLGLDKVTSALVNEKIALSESGSFMVTFSAHTGIATLPIVLFGTEEQKKKYLPKLGSGEWIGAYGLTEPGAGTDALAAKTTAVLSEDGKAYILNGTKQFISNGGWCKTLICYAKIDGEKFTGFIVNMDLPGVEVGPEEKKMGYKGSSTTSVVLNNVRVPVEDMLGIPGKGHHIAFNTLNIGRYKLGAAVLGASKAAIDESVKYALERRQFGQPIAYFDAIKSKFANMIVRTYDLESILYRTVGDIDQAIAQVDPKAENYYQQIVSAIETFATEASMTKVFGTEAHWLTTDDGLQIFGGYGYTEEYPLAAMVRDTRVDRIFEGTNEINRQIITGHFLKKALTEELPIRAQIKQNERLLNGGRIELDTDILRDEKIALEYAKAITLYVFNESIIRYGQGLRHEQQLMEILADMFTDVYVMDSVLARVSQYVEKNGYEPIRMHIAQIGTAQKTQRITANARTALLAIEKNHELDQALNDLEKLSRPMHLRLNLFELRRELADTLYEHGKYML</sequence>
<proteinExistence type="inferred from homology"/>
<evidence type="ECO:0000256" key="7">
    <source>
        <dbReference type="RuleBase" id="RU362125"/>
    </source>
</evidence>
<evidence type="ECO:0000313" key="12">
    <source>
        <dbReference type="EMBL" id="HHJ52083.1"/>
    </source>
</evidence>
<dbReference type="InterPro" id="IPR009100">
    <property type="entry name" value="AcylCoA_DH/oxidase_NM_dom_sf"/>
</dbReference>
<evidence type="ECO:0000256" key="4">
    <source>
        <dbReference type="ARBA" id="ARBA00022827"/>
    </source>
</evidence>
<feature type="domain" description="Acyl-CoA dehydrogenase/oxidase N-terminal" evidence="10">
    <location>
        <begin position="25"/>
        <end position="139"/>
    </location>
</feature>
<evidence type="ECO:0000259" key="9">
    <source>
        <dbReference type="Pfam" id="PF02770"/>
    </source>
</evidence>
<evidence type="ECO:0000259" key="10">
    <source>
        <dbReference type="Pfam" id="PF02771"/>
    </source>
</evidence>
<dbReference type="InterPro" id="IPR046373">
    <property type="entry name" value="Acyl-CoA_Oxase/DH_mid-dom_sf"/>
</dbReference>
<protein>
    <submittedName>
        <fullName evidence="12">Acyl-CoA dehydrogenase</fullName>
    </submittedName>
</protein>
<dbReference type="InterPro" id="IPR036250">
    <property type="entry name" value="AcylCo_DH-like_C"/>
</dbReference>
<comment type="similarity">
    <text evidence="2 7">Belongs to the acyl-CoA dehydrogenase family.</text>
</comment>
<accession>A0A7V5PN23</accession>
<dbReference type="Pfam" id="PF00441">
    <property type="entry name" value="Acyl-CoA_dh_1"/>
    <property type="match status" value="1"/>
</dbReference>
<dbReference type="GO" id="GO:0003995">
    <property type="term" value="F:acyl-CoA dehydrogenase activity"/>
    <property type="evidence" value="ECO:0007669"/>
    <property type="project" value="InterPro"/>
</dbReference>
<feature type="domain" description="Acyl-CoA dehydrogenase/oxidase C-terminal" evidence="8">
    <location>
        <begin position="248"/>
        <end position="412"/>
    </location>
</feature>
<dbReference type="Proteomes" id="UP000886124">
    <property type="component" value="Unassembled WGS sequence"/>
</dbReference>
<evidence type="ECO:0000256" key="3">
    <source>
        <dbReference type="ARBA" id="ARBA00022630"/>
    </source>
</evidence>
<evidence type="ECO:0000256" key="5">
    <source>
        <dbReference type="ARBA" id="ARBA00023002"/>
    </source>
</evidence>
<comment type="caution">
    <text evidence="12">The sequence shown here is derived from an EMBL/GenBank/DDBJ whole genome shotgun (WGS) entry which is preliminary data.</text>
</comment>
<keyword evidence="5 7" id="KW-0560">Oxidoreductase</keyword>
<dbReference type="Pfam" id="PF21263">
    <property type="entry name" value="Acyl-CoA-dh_C"/>
    <property type="match status" value="1"/>
</dbReference>
<feature type="domain" description="Acyl-CoA dehydrogenase-like C-terminal" evidence="11">
    <location>
        <begin position="459"/>
        <end position="557"/>
    </location>
</feature>
<dbReference type="InterPro" id="IPR006089">
    <property type="entry name" value="Acyl-CoA_DH_CS"/>
</dbReference>
<reference evidence="12" key="1">
    <citation type="journal article" date="2020" name="mSystems">
        <title>Genome- and Community-Level Interaction Insights into Carbon Utilization and Element Cycling Functions of Hydrothermarchaeota in Hydrothermal Sediment.</title>
        <authorList>
            <person name="Zhou Z."/>
            <person name="Liu Y."/>
            <person name="Xu W."/>
            <person name="Pan J."/>
            <person name="Luo Z.H."/>
            <person name="Li M."/>
        </authorList>
    </citation>
    <scope>NUCLEOTIDE SEQUENCE [LARGE SCALE GENOMIC DNA]</scope>
    <source>
        <strain evidence="12">HyVt-527</strain>
    </source>
</reference>
<dbReference type="FunFam" id="1.10.540.10:FF:000001">
    <property type="entry name" value="Very long-chain-specific acyl-CoA dehydrogenase, mitochondrial"/>
    <property type="match status" value="1"/>
</dbReference>
<dbReference type="InterPro" id="IPR037069">
    <property type="entry name" value="AcylCoA_DH/ox_N_sf"/>
</dbReference>
<dbReference type="AlphaFoldDB" id="A0A7V5PN23"/>
<dbReference type="Gene3D" id="1.10.540.10">
    <property type="entry name" value="Acyl-CoA dehydrogenase/oxidase, N-terminal domain"/>
    <property type="match status" value="1"/>
</dbReference>